<reference evidence="11 12" key="1">
    <citation type="submission" date="2017-06" db="EMBL/GenBank/DDBJ databases">
        <authorList>
            <person name="Kim H.J."/>
            <person name="Triplett B.A."/>
        </authorList>
    </citation>
    <scope>NUCLEOTIDE SEQUENCE [LARGE SCALE GENOMIC DNA]</scope>
    <source>
        <strain evidence="11 12">DSM 45207</strain>
    </source>
</reference>
<protein>
    <recommendedName>
        <fullName evidence="1">non-specific serine/threonine protein kinase</fullName>
        <ecNumber evidence="1">2.7.11.1</ecNumber>
    </recommendedName>
</protein>
<dbReference type="Pfam" id="PF00069">
    <property type="entry name" value="Pkinase"/>
    <property type="match status" value="1"/>
</dbReference>
<keyword evidence="12" id="KW-1185">Reference proteome</keyword>
<dbReference type="PANTHER" id="PTHR43289:SF6">
    <property type="entry name" value="SERINE_THREONINE-PROTEIN KINASE NEKL-3"/>
    <property type="match status" value="1"/>
</dbReference>
<evidence type="ECO:0000256" key="7">
    <source>
        <dbReference type="PROSITE-ProRule" id="PRU10141"/>
    </source>
</evidence>
<dbReference type="InterPro" id="IPR008271">
    <property type="entry name" value="Ser/Thr_kinase_AS"/>
</dbReference>
<feature type="compositionally biased region" description="Acidic residues" evidence="8">
    <location>
        <begin position="555"/>
        <end position="564"/>
    </location>
</feature>
<evidence type="ECO:0000259" key="10">
    <source>
        <dbReference type="PROSITE" id="PS50011"/>
    </source>
</evidence>
<dbReference type="RefSeq" id="WP_245818801.1">
    <property type="nucleotide sequence ID" value="NZ_FZNW01000018.1"/>
</dbReference>
<feature type="compositionally biased region" description="Acidic residues" evidence="8">
    <location>
        <begin position="513"/>
        <end position="547"/>
    </location>
</feature>
<keyword evidence="4 7" id="KW-0547">Nucleotide-binding</keyword>
<evidence type="ECO:0000256" key="5">
    <source>
        <dbReference type="ARBA" id="ARBA00022777"/>
    </source>
</evidence>
<dbReference type="Gene3D" id="3.30.200.20">
    <property type="entry name" value="Phosphorylase Kinase, domain 1"/>
    <property type="match status" value="1"/>
</dbReference>
<dbReference type="AlphaFoldDB" id="A0A238Z134"/>
<evidence type="ECO:0000256" key="9">
    <source>
        <dbReference type="SAM" id="Phobius"/>
    </source>
</evidence>
<keyword evidence="9" id="KW-0472">Membrane</keyword>
<evidence type="ECO:0000313" key="12">
    <source>
        <dbReference type="Proteomes" id="UP000198348"/>
    </source>
</evidence>
<gene>
    <name evidence="11" type="ORF">SAMN06265360_11864</name>
</gene>
<dbReference type="EMBL" id="FZNW01000018">
    <property type="protein sequence ID" value="SNR77077.1"/>
    <property type="molecule type" value="Genomic_DNA"/>
</dbReference>
<organism evidence="11 12">
    <name type="scientific">Haloechinothrix alba</name>
    <dbReference type="NCBI Taxonomy" id="664784"/>
    <lineage>
        <taxon>Bacteria</taxon>
        <taxon>Bacillati</taxon>
        <taxon>Actinomycetota</taxon>
        <taxon>Actinomycetes</taxon>
        <taxon>Pseudonocardiales</taxon>
        <taxon>Pseudonocardiaceae</taxon>
        <taxon>Haloechinothrix</taxon>
    </lineage>
</organism>
<feature type="region of interest" description="Disordered" evidence="8">
    <location>
        <begin position="289"/>
        <end position="311"/>
    </location>
</feature>
<keyword evidence="5 11" id="KW-0418">Kinase</keyword>
<evidence type="ECO:0000256" key="2">
    <source>
        <dbReference type="ARBA" id="ARBA00022527"/>
    </source>
</evidence>
<keyword evidence="3" id="KW-0808">Transferase</keyword>
<evidence type="ECO:0000256" key="4">
    <source>
        <dbReference type="ARBA" id="ARBA00022741"/>
    </source>
</evidence>
<dbReference type="InterPro" id="IPR017441">
    <property type="entry name" value="Protein_kinase_ATP_BS"/>
</dbReference>
<dbReference type="GO" id="GO:0005524">
    <property type="term" value="F:ATP binding"/>
    <property type="evidence" value="ECO:0007669"/>
    <property type="project" value="UniProtKB-UniRule"/>
</dbReference>
<keyword evidence="6 7" id="KW-0067">ATP-binding</keyword>
<evidence type="ECO:0000256" key="1">
    <source>
        <dbReference type="ARBA" id="ARBA00012513"/>
    </source>
</evidence>
<proteinExistence type="predicted"/>
<accession>A0A238Z134</accession>
<dbReference type="SUPFAM" id="SSF56112">
    <property type="entry name" value="Protein kinase-like (PK-like)"/>
    <property type="match status" value="1"/>
</dbReference>
<evidence type="ECO:0000256" key="8">
    <source>
        <dbReference type="SAM" id="MobiDB-lite"/>
    </source>
</evidence>
<evidence type="ECO:0000256" key="6">
    <source>
        <dbReference type="ARBA" id="ARBA00022840"/>
    </source>
</evidence>
<dbReference type="EC" id="2.7.11.1" evidence="1"/>
<keyword evidence="2 11" id="KW-0723">Serine/threonine-protein kinase</keyword>
<name>A0A238Z134_9PSEU</name>
<feature type="domain" description="Protein kinase" evidence="10">
    <location>
        <begin position="15"/>
        <end position="271"/>
    </location>
</feature>
<dbReference type="CDD" id="cd14014">
    <property type="entry name" value="STKc_PknB_like"/>
    <property type="match status" value="1"/>
</dbReference>
<feature type="region of interest" description="Disordered" evidence="8">
    <location>
        <begin position="485"/>
        <end position="564"/>
    </location>
</feature>
<keyword evidence="9" id="KW-1133">Transmembrane helix</keyword>
<dbReference type="InterPro" id="IPR000719">
    <property type="entry name" value="Prot_kinase_dom"/>
</dbReference>
<keyword evidence="9" id="KW-0812">Transmembrane</keyword>
<evidence type="ECO:0000256" key="3">
    <source>
        <dbReference type="ARBA" id="ARBA00022679"/>
    </source>
</evidence>
<dbReference type="PROSITE" id="PS00108">
    <property type="entry name" value="PROTEIN_KINASE_ST"/>
    <property type="match status" value="1"/>
</dbReference>
<dbReference type="GO" id="GO:0004674">
    <property type="term" value="F:protein serine/threonine kinase activity"/>
    <property type="evidence" value="ECO:0007669"/>
    <property type="project" value="UniProtKB-KW"/>
</dbReference>
<feature type="transmembrane region" description="Helical" evidence="9">
    <location>
        <begin position="349"/>
        <end position="369"/>
    </location>
</feature>
<dbReference type="PANTHER" id="PTHR43289">
    <property type="entry name" value="MITOGEN-ACTIVATED PROTEIN KINASE KINASE KINASE 20-RELATED"/>
    <property type="match status" value="1"/>
</dbReference>
<sequence>MLLLSDSGDLLAGRYRLRQRVGSGAMGVVWEATDERLQRQVAVKQLLQQAILDPERADEARERAMREGRVAARLHHPNAIAVYDAILDDGLPVLVMEYLPSRSLTDILAEQRHLDPATAAGIGSQVASALAAAHAAGVVHRDIKPANVLIAEDGTAKITDFGISHATGDVVVTQTGLVAGTPAYLAPEVARGKRPTPGSDVFSLGATLYAAVEGAPPFGTSEDNALALLYKVAEGAVPPPRNAGPLTPVLGAMLRADPDQRITAAQVDEALRAVASGLPLPAAVAAASAEWDDRTGRPAATATMPSTSGGRTAIGTMPEGGQEPAGADRTLVVPGAAGTERPARRRKRAYLFAALAVVLLAGLGLYALLGPDEGSGSGSAVSMAAAERERAVSEYYALLPDRAEQAWNRLGPELREQGKQPYLERWSEVSAVAVTSPPRATGDDSVRVEVELSMPDGSVVTEAHELTLIAAEDELLINGDDVLRRDVDAPAPDPQPSPQTPQEETEPQPGQGNEDDDEDGEPEEEEGEDQDEQEETPPPADDDEPPEVETSPAEPPEEGGTEGE</sequence>
<dbReference type="Proteomes" id="UP000198348">
    <property type="component" value="Unassembled WGS sequence"/>
</dbReference>
<feature type="binding site" evidence="7">
    <location>
        <position position="44"/>
    </location>
    <ligand>
        <name>ATP</name>
        <dbReference type="ChEBI" id="CHEBI:30616"/>
    </ligand>
</feature>
<dbReference type="SMART" id="SM00220">
    <property type="entry name" value="S_TKc"/>
    <property type="match status" value="1"/>
</dbReference>
<evidence type="ECO:0000313" key="11">
    <source>
        <dbReference type="EMBL" id="SNR77077.1"/>
    </source>
</evidence>
<dbReference type="Gene3D" id="1.10.510.10">
    <property type="entry name" value="Transferase(Phosphotransferase) domain 1"/>
    <property type="match status" value="1"/>
</dbReference>
<dbReference type="PROSITE" id="PS50011">
    <property type="entry name" value="PROTEIN_KINASE_DOM"/>
    <property type="match status" value="1"/>
</dbReference>
<dbReference type="InterPro" id="IPR011009">
    <property type="entry name" value="Kinase-like_dom_sf"/>
</dbReference>
<dbReference type="PROSITE" id="PS00107">
    <property type="entry name" value="PROTEIN_KINASE_ATP"/>
    <property type="match status" value="1"/>
</dbReference>